<dbReference type="RefSeq" id="WP_004484897.1">
    <property type="nucleotide sequence ID" value="NZ_AHON02000051.1"/>
</dbReference>
<evidence type="ECO:0000259" key="1">
    <source>
        <dbReference type="PROSITE" id="PS51977"/>
    </source>
</evidence>
<dbReference type="EMBL" id="AHON02000051">
    <property type="protein sequence ID" value="EKO33421.1"/>
    <property type="molecule type" value="Genomic_DNA"/>
</dbReference>
<accession>A0A0E2BET5</accession>
<dbReference type="AlphaFoldDB" id="A0A0E2BET5"/>
<organism evidence="2 3">
    <name type="scientific">Leptospira santarosai str. MOR084</name>
    <dbReference type="NCBI Taxonomy" id="1049984"/>
    <lineage>
        <taxon>Bacteria</taxon>
        <taxon>Pseudomonadati</taxon>
        <taxon>Spirochaetota</taxon>
        <taxon>Spirochaetia</taxon>
        <taxon>Leptospirales</taxon>
        <taxon>Leptospiraceae</taxon>
        <taxon>Leptospira</taxon>
    </lineage>
</organism>
<dbReference type="PANTHER" id="PTHR30634">
    <property type="entry name" value="OUTER MEMBRANE LOLAB LIPOPROTEIN INSERTION APPARATUS"/>
    <property type="match status" value="1"/>
</dbReference>
<dbReference type="SMART" id="SM00773">
    <property type="entry name" value="WGR"/>
    <property type="match status" value="1"/>
</dbReference>
<dbReference type="Proteomes" id="UP000006329">
    <property type="component" value="Unassembled WGS sequence"/>
</dbReference>
<sequence length="606" mass="69764">MKRYLILRDAKSEKFWQIETSETSFITIYGKVGTPGQTTRKEFENAEKCLKEAEKLVSSKLGKGYKETDVNADPAGVKGKEADYLNAWKTIANASEWKAALKENFAYLVDTPGYENYLLAMLENAKSVNCIDQQLIITFKSGEILRAYPPQTKVAAKYPESYRKLLSRHRILELEASRLKLGEHGDFESEWLEDADSELLEITNPKNIICPLWDYSDCWLYHPRDKNETGEPSIHFFSHEGGDIEEAQPCNAGSLFLRRACEILGLKVTPMESNKAQPLQNGMKVAWIEDKPIGQYLKAAARIENLPKCLIVYMANEKPFVSFLDLRSCLIEETKQIVEPKQEDGYFWDNASYDVIVYNRKIAVLTLNKELSKGSDLRRRFLIWLEENLRIETFSPDEELFFYDHFMVSSVNRATTRDFDTVEKNLETGEIRQAPRYIFWGNGEAFISVFQDEVVLYDATFKKLAKVKHKDIGDGPNVVYLPSDKLMVSMNSDYGNCKLIVADCSQKEPVLQKQTLPIDVYEERHIFLLRGNVIWQLCMMTKTKQLSVMQLLVDRTASKVNFYPLEKFADNEDSYRLDETQCFQICDDQLFLVTKDGIIKTYSLST</sequence>
<dbReference type="InterPro" id="IPR008893">
    <property type="entry name" value="WGR_domain"/>
</dbReference>
<dbReference type="SUPFAM" id="SSF142921">
    <property type="entry name" value="WGR domain-like"/>
    <property type="match status" value="1"/>
</dbReference>
<comment type="caution">
    <text evidence="2">The sequence shown here is derived from an EMBL/GenBank/DDBJ whole genome shotgun (WGS) entry which is preliminary data.</text>
</comment>
<dbReference type="CDD" id="cd07996">
    <property type="entry name" value="WGR_MMR_like"/>
    <property type="match status" value="1"/>
</dbReference>
<reference evidence="2" key="1">
    <citation type="submission" date="2012-10" db="EMBL/GenBank/DDBJ databases">
        <authorList>
            <person name="Harkins D.M."/>
            <person name="Durkin A.S."/>
            <person name="Brinkac L.M."/>
            <person name="Haft D.H."/>
            <person name="Selengut J.D."/>
            <person name="Sanka R."/>
            <person name="DePew J."/>
            <person name="Purushe J."/>
            <person name="Matthias M.A."/>
            <person name="Vinetz J.M."/>
            <person name="Sutton G.G."/>
            <person name="Nierman W.C."/>
            <person name="Fouts D.E."/>
        </authorList>
    </citation>
    <scope>NUCLEOTIDE SEQUENCE [LARGE SCALE GENOMIC DNA]</scope>
    <source>
        <strain evidence="2">MOR084</strain>
    </source>
</reference>
<dbReference type="Gene3D" id="2.20.140.10">
    <property type="entry name" value="WGR domain"/>
    <property type="match status" value="1"/>
</dbReference>
<evidence type="ECO:0000313" key="2">
    <source>
        <dbReference type="EMBL" id="EKO33421.1"/>
    </source>
</evidence>
<keyword evidence="3" id="KW-1185">Reference proteome</keyword>
<protein>
    <submittedName>
        <fullName evidence="2">WGR domain protein</fullName>
    </submittedName>
</protein>
<dbReference type="InterPro" id="IPR050458">
    <property type="entry name" value="LolB"/>
</dbReference>
<evidence type="ECO:0000313" key="3">
    <source>
        <dbReference type="Proteomes" id="UP000006329"/>
    </source>
</evidence>
<name>A0A0E2BET5_9LEPT</name>
<dbReference type="PANTHER" id="PTHR30634:SF13">
    <property type="entry name" value="PROTEIN YEHF"/>
    <property type="match status" value="1"/>
</dbReference>
<proteinExistence type="predicted"/>
<dbReference type="PROSITE" id="PS51977">
    <property type="entry name" value="WGR"/>
    <property type="match status" value="1"/>
</dbReference>
<gene>
    <name evidence="2" type="ORF">LEP1GSC179_2716</name>
</gene>
<dbReference type="Pfam" id="PF05406">
    <property type="entry name" value="WGR"/>
    <property type="match status" value="1"/>
</dbReference>
<dbReference type="InterPro" id="IPR036930">
    <property type="entry name" value="WGR_dom_sf"/>
</dbReference>
<feature type="domain" description="WGR" evidence="1">
    <location>
        <begin position="1"/>
        <end position="81"/>
    </location>
</feature>
<dbReference type="InterPro" id="IPR049809">
    <property type="entry name" value="YehF/YfeS-like_WGR"/>
</dbReference>